<dbReference type="FunCoup" id="A0A1M6NPY6">
    <property type="interactions" value="5"/>
</dbReference>
<dbReference type="InterPro" id="IPR037923">
    <property type="entry name" value="HTH-like"/>
</dbReference>
<dbReference type="PANTHER" id="PTHR43280:SF11">
    <property type="entry name" value="RCS-SPECIFIC HTH-TYPE TRANSCRIPTIONAL ACTIVATOR RCLR"/>
    <property type="match status" value="1"/>
</dbReference>
<proteinExistence type="predicted"/>
<evidence type="ECO:0000256" key="1">
    <source>
        <dbReference type="ARBA" id="ARBA00023015"/>
    </source>
</evidence>
<dbReference type="AlphaFoldDB" id="A0A1M6NPY6"/>
<feature type="domain" description="HTH araC/xylS-type" evidence="4">
    <location>
        <begin position="189"/>
        <end position="286"/>
    </location>
</feature>
<keyword evidence="2 5" id="KW-0238">DNA-binding</keyword>
<dbReference type="STRING" id="1123071.SAMN02745181_2925"/>
<dbReference type="Pfam" id="PF12833">
    <property type="entry name" value="HTH_18"/>
    <property type="match status" value="1"/>
</dbReference>
<sequence>MVKFNQDAHVYGARSTWFSIVAKPGSERRLLKDAAVCTWFSQHRIMHAGVMDACYPYAVMRVNPAGTFFMACTSGEGEVLVDGVWKTLKKGHACLLPPYVANAFRCIEGKRWTFAWVRYDEVKGEKTVATHQAPVIGKYPVENIERVVRGIQSECLLDGREDLLALWSDLLHRHVLGFAAPKMVDARLVRIWACVGQDISHKWTLDELADLGYLSGEHLRRLCKRDLGRSPLQHLIYMRLMRARKLLLETDDTVEAISEQVGYESGFSFSNTFKKWMGCRPSDLRS</sequence>
<name>A0A1M6NPY6_9BACT</name>
<dbReference type="OrthoDB" id="9813413at2"/>
<protein>
    <submittedName>
        <fullName evidence="5">AraC-type DNA-binding protein</fullName>
    </submittedName>
</protein>
<dbReference type="InterPro" id="IPR018060">
    <property type="entry name" value="HTH_AraC"/>
</dbReference>
<dbReference type="PROSITE" id="PS01124">
    <property type="entry name" value="HTH_ARAC_FAMILY_2"/>
    <property type="match status" value="1"/>
</dbReference>
<dbReference type="SUPFAM" id="SSF51215">
    <property type="entry name" value="Regulatory protein AraC"/>
    <property type="match status" value="1"/>
</dbReference>
<dbReference type="InterPro" id="IPR009057">
    <property type="entry name" value="Homeodomain-like_sf"/>
</dbReference>
<dbReference type="Gene3D" id="2.60.120.10">
    <property type="entry name" value="Jelly Rolls"/>
    <property type="match status" value="1"/>
</dbReference>
<accession>A0A1M6NPY6</accession>
<dbReference type="RefSeq" id="WP_143184495.1">
    <property type="nucleotide sequence ID" value="NZ_FQYR01000005.1"/>
</dbReference>
<keyword evidence="1" id="KW-0805">Transcription regulation</keyword>
<dbReference type="InterPro" id="IPR014710">
    <property type="entry name" value="RmlC-like_jellyroll"/>
</dbReference>
<evidence type="ECO:0000313" key="6">
    <source>
        <dbReference type="Proteomes" id="UP000184510"/>
    </source>
</evidence>
<evidence type="ECO:0000313" key="5">
    <source>
        <dbReference type="EMBL" id="SHJ97730.1"/>
    </source>
</evidence>
<keyword evidence="6" id="KW-1185">Reference proteome</keyword>
<dbReference type="SMART" id="SM00342">
    <property type="entry name" value="HTH_ARAC"/>
    <property type="match status" value="1"/>
</dbReference>
<dbReference type="EMBL" id="FQYR01000005">
    <property type="protein sequence ID" value="SHJ97730.1"/>
    <property type="molecule type" value="Genomic_DNA"/>
</dbReference>
<evidence type="ECO:0000256" key="2">
    <source>
        <dbReference type="ARBA" id="ARBA00023125"/>
    </source>
</evidence>
<dbReference type="InParanoid" id="A0A1M6NPY6"/>
<dbReference type="Proteomes" id="UP000184510">
    <property type="component" value="Unassembled WGS sequence"/>
</dbReference>
<dbReference type="GO" id="GO:0043565">
    <property type="term" value="F:sequence-specific DNA binding"/>
    <property type="evidence" value="ECO:0007669"/>
    <property type="project" value="InterPro"/>
</dbReference>
<gene>
    <name evidence="5" type="ORF">SAMN02745181_2925</name>
</gene>
<organism evidence="5 6">
    <name type="scientific">Rubritalea squalenifaciens DSM 18772</name>
    <dbReference type="NCBI Taxonomy" id="1123071"/>
    <lineage>
        <taxon>Bacteria</taxon>
        <taxon>Pseudomonadati</taxon>
        <taxon>Verrucomicrobiota</taxon>
        <taxon>Verrucomicrobiia</taxon>
        <taxon>Verrucomicrobiales</taxon>
        <taxon>Rubritaleaceae</taxon>
        <taxon>Rubritalea</taxon>
    </lineage>
</organism>
<dbReference type="Gene3D" id="1.10.10.60">
    <property type="entry name" value="Homeodomain-like"/>
    <property type="match status" value="2"/>
</dbReference>
<dbReference type="PANTHER" id="PTHR43280">
    <property type="entry name" value="ARAC-FAMILY TRANSCRIPTIONAL REGULATOR"/>
    <property type="match status" value="1"/>
</dbReference>
<reference evidence="5 6" key="1">
    <citation type="submission" date="2016-11" db="EMBL/GenBank/DDBJ databases">
        <authorList>
            <person name="Jaros S."/>
            <person name="Januszkiewicz K."/>
            <person name="Wedrychowicz H."/>
        </authorList>
    </citation>
    <scope>NUCLEOTIDE SEQUENCE [LARGE SCALE GENOMIC DNA]</scope>
    <source>
        <strain evidence="5 6">DSM 18772</strain>
    </source>
</reference>
<dbReference type="GO" id="GO:0003700">
    <property type="term" value="F:DNA-binding transcription factor activity"/>
    <property type="evidence" value="ECO:0007669"/>
    <property type="project" value="InterPro"/>
</dbReference>
<evidence type="ECO:0000259" key="4">
    <source>
        <dbReference type="PROSITE" id="PS01124"/>
    </source>
</evidence>
<dbReference type="SUPFAM" id="SSF46689">
    <property type="entry name" value="Homeodomain-like"/>
    <property type="match status" value="1"/>
</dbReference>
<keyword evidence="3" id="KW-0804">Transcription</keyword>
<evidence type="ECO:0000256" key="3">
    <source>
        <dbReference type="ARBA" id="ARBA00023163"/>
    </source>
</evidence>